<accession>A0A8J7MDV8</accession>
<keyword evidence="12" id="KW-1185">Reference proteome</keyword>
<feature type="compositionally biased region" description="Basic residues" evidence="7">
    <location>
        <begin position="87"/>
        <end position="102"/>
    </location>
</feature>
<organism evidence="11 12">
    <name type="scientific">Persicirhabdus sediminis</name>
    <dbReference type="NCBI Taxonomy" id="454144"/>
    <lineage>
        <taxon>Bacteria</taxon>
        <taxon>Pseudomonadati</taxon>
        <taxon>Verrucomicrobiota</taxon>
        <taxon>Verrucomicrobiia</taxon>
        <taxon>Verrucomicrobiales</taxon>
        <taxon>Verrucomicrobiaceae</taxon>
        <taxon>Persicirhabdus</taxon>
    </lineage>
</organism>
<feature type="transmembrane region" description="Helical" evidence="8">
    <location>
        <begin position="811"/>
        <end position="831"/>
    </location>
</feature>
<keyword evidence="3 8" id="KW-0812">Transmembrane</keyword>
<dbReference type="InterPro" id="IPR025857">
    <property type="entry name" value="MacB_PCD"/>
</dbReference>
<keyword evidence="5 8" id="KW-0472">Membrane</keyword>
<dbReference type="EMBL" id="JAENIM010000034">
    <property type="protein sequence ID" value="MBK1790850.1"/>
    <property type="molecule type" value="Genomic_DNA"/>
</dbReference>
<dbReference type="Pfam" id="PF12704">
    <property type="entry name" value="MacB_PCD"/>
    <property type="match status" value="1"/>
</dbReference>
<protein>
    <submittedName>
        <fullName evidence="11">ABC transporter permease</fullName>
    </submittedName>
</protein>
<evidence type="ECO:0000256" key="6">
    <source>
        <dbReference type="ARBA" id="ARBA00038076"/>
    </source>
</evidence>
<dbReference type="PANTHER" id="PTHR30572:SF4">
    <property type="entry name" value="ABC TRANSPORTER PERMEASE YTRF"/>
    <property type="match status" value="1"/>
</dbReference>
<comment type="similarity">
    <text evidence="6">Belongs to the ABC-4 integral membrane protein family.</text>
</comment>
<evidence type="ECO:0000256" key="3">
    <source>
        <dbReference type="ARBA" id="ARBA00022692"/>
    </source>
</evidence>
<dbReference type="InterPro" id="IPR003838">
    <property type="entry name" value="ABC3_permease_C"/>
</dbReference>
<proteinExistence type="inferred from homology"/>
<evidence type="ECO:0000256" key="1">
    <source>
        <dbReference type="ARBA" id="ARBA00004651"/>
    </source>
</evidence>
<feature type="transmembrane region" description="Helical" evidence="8">
    <location>
        <begin position="429"/>
        <end position="454"/>
    </location>
</feature>
<evidence type="ECO:0000256" key="4">
    <source>
        <dbReference type="ARBA" id="ARBA00022989"/>
    </source>
</evidence>
<keyword evidence="2" id="KW-1003">Cell membrane</keyword>
<comment type="subcellular location">
    <subcellularLocation>
        <location evidence="1">Cell membrane</location>
        <topology evidence="1">Multi-pass membrane protein</topology>
    </subcellularLocation>
</comment>
<feature type="transmembrane region" description="Helical" evidence="8">
    <location>
        <begin position="376"/>
        <end position="402"/>
    </location>
</feature>
<evidence type="ECO:0000256" key="5">
    <source>
        <dbReference type="ARBA" id="ARBA00023136"/>
    </source>
</evidence>
<evidence type="ECO:0000259" key="9">
    <source>
        <dbReference type="Pfam" id="PF02687"/>
    </source>
</evidence>
<feature type="transmembrane region" description="Helical" evidence="8">
    <location>
        <begin position="332"/>
        <end position="356"/>
    </location>
</feature>
<dbReference type="InterPro" id="IPR050250">
    <property type="entry name" value="Macrolide_Exporter_MacB"/>
</dbReference>
<dbReference type="Proteomes" id="UP000624703">
    <property type="component" value="Unassembled WGS sequence"/>
</dbReference>
<evidence type="ECO:0000256" key="7">
    <source>
        <dbReference type="SAM" id="MobiDB-lite"/>
    </source>
</evidence>
<evidence type="ECO:0000313" key="11">
    <source>
        <dbReference type="EMBL" id="MBK1790850.1"/>
    </source>
</evidence>
<name>A0A8J7MDV8_9BACT</name>
<feature type="transmembrane region" description="Helical" evidence="8">
    <location>
        <begin position="508"/>
        <end position="530"/>
    </location>
</feature>
<feature type="domain" description="ABC3 transporter permease C-terminal" evidence="9">
    <location>
        <begin position="290"/>
        <end position="398"/>
    </location>
</feature>
<gene>
    <name evidence="11" type="ORF">JIN82_06740</name>
</gene>
<feature type="transmembrane region" description="Helical" evidence="8">
    <location>
        <begin position="289"/>
        <end position="311"/>
    </location>
</feature>
<feature type="transmembrane region" description="Helical" evidence="8">
    <location>
        <begin position="21"/>
        <end position="44"/>
    </location>
</feature>
<feature type="transmembrane region" description="Helical" evidence="8">
    <location>
        <begin position="852"/>
        <end position="877"/>
    </location>
</feature>
<dbReference type="GO" id="GO:0022857">
    <property type="term" value="F:transmembrane transporter activity"/>
    <property type="evidence" value="ECO:0007669"/>
    <property type="project" value="TreeGrafter"/>
</dbReference>
<feature type="transmembrane region" description="Helical" evidence="8">
    <location>
        <begin position="897"/>
        <end position="923"/>
    </location>
</feature>
<feature type="transmembrane region" description="Helical" evidence="8">
    <location>
        <begin position="460"/>
        <end position="487"/>
    </location>
</feature>
<feature type="domain" description="MacB-like periplasmic core" evidence="10">
    <location>
        <begin position="24"/>
        <end position="232"/>
    </location>
</feature>
<evidence type="ECO:0000313" key="12">
    <source>
        <dbReference type="Proteomes" id="UP000624703"/>
    </source>
</evidence>
<keyword evidence="4 8" id="KW-1133">Transmembrane helix</keyword>
<reference evidence="11" key="1">
    <citation type="submission" date="2021-01" db="EMBL/GenBank/DDBJ databases">
        <title>Modified the classification status of verrucomicrobia.</title>
        <authorList>
            <person name="Feng X."/>
        </authorList>
    </citation>
    <scope>NUCLEOTIDE SEQUENCE</scope>
    <source>
        <strain evidence="11">_KCTC 22039</strain>
    </source>
</reference>
<evidence type="ECO:0000256" key="8">
    <source>
        <dbReference type="SAM" id="Phobius"/>
    </source>
</evidence>
<sequence length="941" mass="102161">MKESFLVVWMLALAELKSNKLYYLVAVLGVAIAVTAVVWMHGILDTKEEQNTAYAAELLGSYDYYLAAENPYQSRGGPVNTAKAKAKAKAKGGRERARKGTRRSQSEGQLDWASGIDGVDMAFANEVMLQHYLPWTGPSLRAVMFAVDPEHFNPPPQLDEEHWLSSQEGQSAGVVIDRQQADRMAVEIGDEIELVGPAGRELIAVVGIVEISRQFGQKGNVYVVKETARSLMGEESELTPNLLAVRGVDRAELGHLHTESYAELNESSLQALLDKQAAAGSRGRDLRPLVVALACMVSGIIIYVSLSVGISKRIGQYFTLMILGARRRFIRVLVISECLIVGLLGGVLGLVVGALLLQLTVWADPLVYPDGLRIDYPAVCWAFVCSLGGSAIAACVAIFRLLKSDLAELKLPAMARQPLGRLSKRKGGIALACTSLALVVPLLPNCTFSIRAILYTTIALPGFVIGALCLAPTLLRLFAVILIPAFARVLRFPAELLLGEFQGCFKRVLSLTMMVAICIGAYTAVSTWGASMLKPFLPNAQCPDLVLRFSPTGVSAETMDELAKIDNFAKFEPMQMRQFTLGSDLAGTIENNAMVKSKASNVLVLSVDGARTFLGERPLFDLGLSTGEAETISQKLLAGDACVIPASFAAQSGLELGDQLQLGAPADGGKAKNAMDREFTVVGIYTTPWHLLTKKGGMRDVHGAGNRCMAMVFVGPESFKPLAFDSSYNVAWGQYTDDFSEVAYADRVMSLNREIDAKLINYPSFNYRLPRGGKKYHIERPWFRVGDLGQVIDETNSHASRMIAKMSRIPLWFLQVVLLALFSVLMSSVWNRRWSFGVLRSLGMPVSQQVRLVLAEALIIGLSGGLIGLLAGLYIGYTSAKMAHYAYIFSGITVELVVPWAKLLLGIVLAVVVSLLAVIIPAIGMARRSTLQLLTAGKQHH</sequence>
<dbReference type="Pfam" id="PF02687">
    <property type="entry name" value="FtsX"/>
    <property type="match status" value="2"/>
</dbReference>
<dbReference type="PANTHER" id="PTHR30572">
    <property type="entry name" value="MEMBRANE COMPONENT OF TRANSPORTER-RELATED"/>
    <property type="match status" value="1"/>
</dbReference>
<evidence type="ECO:0000259" key="10">
    <source>
        <dbReference type="Pfam" id="PF12704"/>
    </source>
</evidence>
<evidence type="ECO:0000256" key="2">
    <source>
        <dbReference type="ARBA" id="ARBA00022475"/>
    </source>
</evidence>
<feature type="domain" description="ABC3 transporter permease C-terminal" evidence="9">
    <location>
        <begin position="813"/>
        <end position="928"/>
    </location>
</feature>
<dbReference type="GO" id="GO:0005886">
    <property type="term" value="C:plasma membrane"/>
    <property type="evidence" value="ECO:0007669"/>
    <property type="project" value="UniProtKB-SubCell"/>
</dbReference>
<feature type="region of interest" description="Disordered" evidence="7">
    <location>
        <begin position="87"/>
        <end position="107"/>
    </location>
</feature>
<comment type="caution">
    <text evidence="11">The sequence shown here is derived from an EMBL/GenBank/DDBJ whole genome shotgun (WGS) entry which is preliminary data.</text>
</comment>
<dbReference type="AlphaFoldDB" id="A0A8J7MDV8"/>
<dbReference type="RefSeq" id="WP_200310874.1">
    <property type="nucleotide sequence ID" value="NZ_JAENIM010000034.1"/>
</dbReference>